<dbReference type="EMBL" id="JAJEQF010000010">
    <property type="protein sequence ID" value="MCC2167236.1"/>
    <property type="molecule type" value="Genomic_DNA"/>
</dbReference>
<dbReference type="Pfam" id="PF02073">
    <property type="entry name" value="Peptidase_M29"/>
    <property type="match status" value="1"/>
</dbReference>
<evidence type="ECO:0000256" key="1">
    <source>
        <dbReference type="ARBA" id="ARBA00022723"/>
    </source>
</evidence>
<dbReference type="EC" id="3.4.11.-" evidence="2"/>
<dbReference type="Proteomes" id="UP001199355">
    <property type="component" value="Unassembled WGS sequence"/>
</dbReference>
<dbReference type="GO" id="GO:0046872">
    <property type="term" value="F:metal ion binding"/>
    <property type="evidence" value="ECO:0007669"/>
    <property type="project" value="UniProtKB-KW"/>
</dbReference>
<keyword evidence="2" id="KW-0031">Aminopeptidase</keyword>
<gene>
    <name evidence="2" type="ORF">LKD45_05915</name>
</gene>
<dbReference type="AlphaFoldDB" id="A0AAE3DNG4"/>
<evidence type="ECO:0000313" key="3">
    <source>
        <dbReference type="Proteomes" id="UP001199355"/>
    </source>
</evidence>
<dbReference type="RefSeq" id="WP_308727997.1">
    <property type="nucleotide sequence ID" value="NZ_JAJEQF010000010.1"/>
</dbReference>
<sequence>MTVMEERFELASQRILEIEKEKRMPEQFQRYFAENADYLGVLLEEYKWIASGAMREASLQELERHNESCFIDLVGRNYETSYANPDWAYAQLGETFGQLLSAVAAELRSLPAFIYEQDLEGITIRLELFVEIYCAFAESFEETKEAPEYSRIRDIFYWFASDYAELTAEHAIRHTVDWGQRFALDIIENADLSDIRYLFWFGEYIADDQWKLAEHLNGLPEEKIQKIADTYTEGFRKGFELAKKPLDKKKSVQIRYPLGFERVVKAAIENFRKMGLEPVIARTPASFAEGRRVFRLGFFGGAVNRQFDYDHENDKALYLDKKYVHRMLECRKNAWEEYKDMAVVHAGPAVIEAFGEEPFEPASKEHLLTLSAEQQKLYVEYQSQAGAMTNEYIDPEERSFTCIAFPVPGIGEHFPEIFDEVLKINTLDYKTYETIQQHLIDALDKAAWVEIKGRGDNHTDMKVMLHTLNNPAQETNFENCVADVNIPVGEVFTSPKLTGTEGVLHVPQTFLRGMQYNDLELQFRDGMITKYTCRNFEKEAENEKLLQDGVLYHHDTLPIGEFAIGTNTTAYMVARRYEINDKLPVLIAEKTGPHFAVGDTCYSYEEDRMTYNPDGKAIIARDNEVSALRHTDPEKAYFNCHTDITIPYAELAEVTAVCADGTRIGLIKDGFFVLDGTEELNLPLYQG</sequence>
<evidence type="ECO:0000313" key="2">
    <source>
        <dbReference type="EMBL" id="MCC2167236.1"/>
    </source>
</evidence>
<keyword evidence="2" id="KW-0645">Protease</keyword>
<accession>A0AAE3DNG4</accession>
<protein>
    <submittedName>
        <fullName evidence="2">Aminopeptidase</fullName>
        <ecNumber evidence="2">3.4.11.-</ecNumber>
    </submittedName>
</protein>
<keyword evidence="1" id="KW-0479">Metal-binding</keyword>
<keyword evidence="3" id="KW-1185">Reference proteome</keyword>
<keyword evidence="2" id="KW-0378">Hydrolase</keyword>
<name>A0AAE3DNG4_9FIRM</name>
<dbReference type="PANTHER" id="PTHR34448">
    <property type="entry name" value="AMINOPEPTIDASE"/>
    <property type="match status" value="1"/>
</dbReference>
<reference evidence="2 3" key="1">
    <citation type="submission" date="2021-10" db="EMBL/GenBank/DDBJ databases">
        <title>Anaerobic single-cell dispensing facilitates the cultivation of human gut bacteria.</title>
        <authorList>
            <person name="Afrizal A."/>
        </authorList>
    </citation>
    <scope>NUCLEOTIDE SEQUENCE [LARGE SCALE GENOMIC DNA]</scope>
    <source>
        <strain evidence="2 3">CLA-AA-H244</strain>
    </source>
</reference>
<dbReference type="SUPFAM" id="SSF144052">
    <property type="entry name" value="Thermophilic metalloprotease-like"/>
    <property type="match status" value="1"/>
</dbReference>
<proteinExistence type="predicted"/>
<dbReference type="InterPro" id="IPR052170">
    <property type="entry name" value="M29_Exopeptidase"/>
</dbReference>
<dbReference type="PANTHER" id="PTHR34448:SF3">
    <property type="entry name" value="AMINOPEPTIDASE AMPS"/>
    <property type="match status" value="1"/>
</dbReference>
<organism evidence="2 3">
    <name type="scientific">Gallintestinimicrobium propionicum</name>
    <dbReference type="NCBI Taxonomy" id="2981770"/>
    <lineage>
        <taxon>Bacteria</taxon>
        <taxon>Bacillati</taxon>
        <taxon>Bacillota</taxon>
        <taxon>Clostridia</taxon>
        <taxon>Lachnospirales</taxon>
        <taxon>Lachnospiraceae</taxon>
        <taxon>Gallintestinimicrobium</taxon>
    </lineage>
</organism>
<dbReference type="InterPro" id="IPR000787">
    <property type="entry name" value="Peptidase_M29"/>
</dbReference>
<dbReference type="GO" id="GO:0006508">
    <property type="term" value="P:proteolysis"/>
    <property type="evidence" value="ECO:0007669"/>
    <property type="project" value="InterPro"/>
</dbReference>
<comment type="caution">
    <text evidence="2">The sequence shown here is derived from an EMBL/GenBank/DDBJ whole genome shotgun (WGS) entry which is preliminary data.</text>
</comment>
<dbReference type="GO" id="GO:0004177">
    <property type="term" value="F:aminopeptidase activity"/>
    <property type="evidence" value="ECO:0007669"/>
    <property type="project" value="UniProtKB-KW"/>
</dbReference>